<dbReference type="Gene3D" id="3.40.50.20">
    <property type="match status" value="1"/>
</dbReference>
<dbReference type="SUPFAM" id="SSF52440">
    <property type="entry name" value="PreATP-grasp domain"/>
    <property type="match status" value="1"/>
</dbReference>
<accession>E0TG40</accession>
<reference evidence="16" key="1">
    <citation type="submission" date="2010-08" db="EMBL/GenBank/DDBJ databases">
        <title>Genome sequence of Parvularcula bermudensis HTCC2503.</title>
        <authorList>
            <person name="Kang D.-M."/>
            <person name="Oh H.-M."/>
            <person name="Cho J.-C."/>
        </authorList>
    </citation>
    <scope>NUCLEOTIDE SEQUENCE [LARGE SCALE GENOMIC DNA]</scope>
    <source>
        <strain evidence="16">ATCC BAA-594 / HTCC2503 / KCTC 12087</strain>
    </source>
</reference>
<dbReference type="GO" id="GO:0004637">
    <property type="term" value="F:phosphoribosylamine-glycine ligase activity"/>
    <property type="evidence" value="ECO:0007669"/>
    <property type="project" value="UniProtKB-UniRule"/>
</dbReference>
<dbReference type="HAMAP" id="MF_00138">
    <property type="entry name" value="GARS"/>
    <property type="match status" value="1"/>
</dbReference>
<dbReference type="InterPro" id="IPR020559">
    <property type="entry name" value="PRibGlycinamide_synth_CS"/>
</dbReference>
<evidence type="ECO:0000256" key="10">
    <source>
        <dbReference type="ARBA" id="ARBA00042242"/>
    </source>
</evidence>
<dbReference type="Pfam" id="PF01071">
    <property type="entry name" value="GARS_A"/>
    <property type="match status" value="1"/>
</dbReference>
<dbReference type="Pfam" id="PF02843">
    <property type="entry name" value="GARS_C"/>
    <property type="match status" value="1"/>
</dbReference>
<dbReference type="HOGENOM" id="CLU_027420_3_1_5"/>
<evidence type="ECO:0000256" key="8">
    <source>
        <dbReference type="ARBA" id="ARBA00022840"/>
    </source>
</evidence>
<keyword evidence="16" id="KW-1185">Reference proteome</keyword>
<dbReference type="UniPathway" id="UPA00074">
    <property type="reaction ID" value="UER00125"/>
</dbReference>
<keyword evidence="7 12" id="KW-0658">Purine biosynthesis</keyword>
<keyword evidence="6 13" id="KW-0547">Nucleotide-binding</keyword>
<comment type="pathway">
    <text evidence="3 12">Purine metabolism; IMP biosynthesis via de novo pathway; N(1)-(5-phospho-D-ribosyl)glycinamide from 5-phospho-alpha-D-ribose 1-diphosphate: step 2/2.</text>
</comment>
<dbReference type="STRING" id="314260.PB2503_12869"/>
<dbReference type="GO" id="GO:0006189">
    <property type="term" value="P:'de novo' IMP biosynthetic process"/>
    <property type="evidence" value="ECO:0007669"/>
    <property type="project" value="UniProtKB-UniRule"/>
</dbReference>
<dbReference type="SMART" id="SM01209">
    <property type="entry name" value="GARS_A"/>
    <property type="match status" value="1"/>
</dbReference>
<keyword evidence="8 13" id="KW-0067">ATP-binding</keyword>
<dbReference type="SMART" id="SM01210">
    <property type="entry name" value="GARS_C"/>
    <property type="match status" value="1"/>
</dbReference>
<evidence type="ECO:0000256" key="12">
    <source>
        <dbReference type="HAMAP-Rule" id="MF_00138"/>
    </source>
</evidence>
<dbReference type="Gene3D" id="3.30.470.20">
    <property type="entry name" value="ATP-grasp fold, B domain"/>
    <property type="match status" value="1"/>
</dbReference>
<dbReference type="Gene3D" id="3.30.1490.20">
    <property type="entry name" value="ATP-grasp fold, A domain"/>
    <property type="match status" value="1"/>
</dbReference>
<dbReference type="Gene3D" id="3.90.600.10">
    <property type="entry name" value="Phosphoribosylglycinamide synthetase, C-terminal domain"/>
    <property type="match status" value="1"/>
</dbReference>
<dbReference type="GO" id="GO:0009113">
    <property type="term" value="P:purine nucleobase biosynthetic process"/>
    <property type="evidence" value="ECO:0007669"/>
    <property type="project" value="InterPro"/>
</dbReference>
<comment type="cofactor">
    <cofactor evidence="2">
        <name>Mg(2+)</name>
        <dbReference type="ChEBI" id="CHEBI:18420"/>
    </cofactor>
</comment>
<sequence length="414" mass="43754">MQILLVGKGGREHALAWKIAQSPQLTRLICVPGNPGMTPLGAHLDLATPDIPAFAAKEGIDLVVVGPEAPLAEGLADALSDLNIPCFGPNRAGAQLETSKSFVKALAAEQGIPTARAETFTDAAAARAALDRFAAPYVIKADGLAAGKGVTIAPNRQGAEDAIDMAFAGRFGDAGKTLLIEDFMAGTEMSVFALTDGERLMRFGTAQDWKRAYDGDRGPNTGGMGCISPSPLETPALMDRIEDTILRPTLSALQQRGITYRGVLYAGLMITENGPKLIEYNCRFGDPECQLLMRRFSGDLVSVLYAAATGTLGEVPGTFSPEGAANVVYAAKGYPETYERGTEIKSVDAADHVTGALVFHAGTRTEGDRLLADGGRVLNVTATGQTVADAVERAYEAIGRIDWPEGFYRRDIGC</sequence>
<dbReference type="InterPro" id="IPR020560">
    <property type="entry name" value="PRibGlycinamide_synth_C-dom"/>
</dbReference>
<keyword evidence="5 12" id="KW-0436">Ligase</keyword>
<gene>
    <name evidence="12" type="primary">purD</name>
    <name evidence="15" type="ordered locus">PB2503_12869</name>
</gene>
<evidence type="ECO:0000256" key="13">
    <source>
        <dbReference type="PROSITE-ProRule" id="PRU00409"/>
    </source>
</evidence>
<dbReference type="PROSITE" id="PS50975">
    <property type="entry name" value="ATP_GRASP"/>
    <property type="match status" value="1"/>
</dbReference>
<dbReference type="GO" id="GO:0046872">
    <property type="term" value="F:metal ion binding"/>
    <property type="evidence" value="ECO:0007669"/>
    <property type="project" value="InterPro"/>
</dbReference>
<dbReference type="InterPro" id="IPR011054">
    <property type="entry name" value="Rudment_hybrid_motif"/>
</dbReference>
<organism evidence="15 16">
    <name type="scientific">Parvularcula bermudensis (strain ATCC BAA-594 / HTCC2503 / KCTC 12087)</name>
    <dbReference type="NCBI Taxonomy" id="314260"/>
    <lineage>
        <taxon>Bacteria</taxon>
        <taxon>Pseudomonadati</taxon>
        <taxon>Pseudomonadota</taxon>
        <taxon>Alphaproteobacteria</taxon>
        <taxon>Parvularculales</taxon>
        <taxon>Parvularculaceae</taxon>
        <taxon>Parvularcula</taxon>
    </lineage>
</organism>
<dbReference type="Pfam" id="PF02844">
    <property type="entry name" value="GARS_N"/>
    <property type="match status" value="1"/>
</dbReference>
<evidence type="ECO:0000256" key="1">
    <source>
        <dbReference type="ARBA" id="ARBA00001936"/>
    </source>
</evidence>
<comment type="similarity">
    <text evidence="9 12">Belongs to the GARS family.</text>
</comment>
<dbReference type="InterPro" id="IPR000115">
    <property type="entry name" value="PRibGlycinamide_synth"/>
</dbReference>
<evidence type="ECO:0000256" key="9">
    <source>
        <dbReference type="ARBA" id="ARBA00038345"/>
    </source>
</evidence>
<evidence type="ECO:0000259" key="14">
    <source>
        <dbReference type="PROSITE" id="PS50975"/>
    </source>
</evidence>
<dbReference type="InterPro" id="IPR013815">
    <property type="entry name" value="ATP_grasp_subdomain_1"/>
</dbReference>
<dbReference type="OrthoDB" id="9807240at2"/>
<evidence type="ECO:0000313" key="15">
    <source>
        <dbReference type="EMBL" id="ADM10611.1"/>
    </source>
</evidence>
<dbReference type="InterPro" id="IPR037123">
    <property type="entry name" value="PRibGlycinamide_synth_C_sf"/>
</dbReference>
<name>E0TG40_PARBH</name>
<dbReference type="SUPFAM" id="SSF56059">
    <property type="entry name" value="Glutathione synthetase ATP-binding domain-like"/>
    <property type="match status" value="1"/>
</dbReference>
<evidence type="ECO:0000256" key="2">
    <source>
        <dbReference type="ARBA" id="ARBA00001946"/>
    </source>
</evidence>
<evidence type="ECO:0000256" key="11">
    <source>
        <dbReference type="ARBA" id="ARBA00042864"/>
    </source>
</evidence>
<dbReference type="InterPro" id="IPR020562">
    <property type="entry name" value="PRibGlycinamide_synth_N"/>
</dbReference>
<dbReference type="KEGG" id="pbr:PB2503_12869"/>
<dbReference type="EC" id="6.3.4.13" evidence="4 12"/>
<proteinExistence type="inferred from homology"/>
<dbReference type="GO" id="GO:0005524">
    <property type="term" value="F:ATP binding"/>
    <property type="evidence" value="ECO:0007669"/>
    <property type="project" value="UniProtKB-UniRule"/>
</dbReference>
<protein>
    <recommendedName>
        <fullName evidence="4 12">Phosphoribosylamine--glycine ligase</fullName>
        <ecNumber evidence="4 12">6.3.4.13</ecNumber>
    </recommendedName>
    <alternativeName>
        <fullName evidence="12">GARS</fullName>
    </alternativeName>
    <alternativeName>
        <fullName evidence="10 12">Glycinamide ribonucleotide synthetase</fullName>
    </alternativeName>
    <alternativeName>
        <fullName evidence="11 12">Phosphoribosylglycinamide synthetase</fullName>
    </alternativeName>
</protein>
<feature type="domain" description="ATP-grasp" evidence="14">
    <location>
        <begin position="104"/>
        <end position="309"/>
    </location>
</feature>
<evidence type="ECO:0000256" key="3">
    <source>
        <dbReference type="ARBA" id="ARBA00005174"/>
    </source>
</evidence>
<dbReference type="InterPro" id="IPR016185">
    <property type="entry name" value="PreATP-grasp_dom_sf"/>
</dbReference>
<dbReference type="eggNOG" id="COG0151">
    <property type="taxonomic scope" value="Bacteria"/>
</dbReference>
<evidence type="ECO:0000256" key="5">
    <source>
        <dbReference type="ARBA" id="ARBA00022598"/>
    </source>
</evidence>
<dbReference type="SUPFAM" id="SSF51246">
    <property type="entry name" value="Rudiment single hybrid motif"/>
    <property type="match status" value="1"/>
</dbReference>
<evidence type="ECO:0000256" key="6">
    <source>
        <dbReference type="ARBA" id="ARBA00022741"/>
    </source>
</evidence>
<evidence type="ECO:0000256" key="4">
    <source>
        <dbReference type="ARBA" id="ARBA00013255"/>
    </source>
</evidence>
<dbReference type="RefSeq" id="WP_013301585.1">
    <property type="nucleotide sequence ID" value="NC_014414.1"/>
</dbReference>
<dbReference type="PANTHER" id="PTHR43472">
    <property type="entry name" value="PHOSPHORIBOSYLAMINE--GLYCINE LIGASE"/>
    <property type="match status" value="1"/>
</dbReference>
<dbReference type="Proteomes" id="UP000001302">
    <property type="component" value="Chromosome"/>
</dbReference>
<comment type="catalytic activity">
    <reaction evidence="12">
        <text>5-phospho-beta-D-ribosylamine + glycine + ATP = N(1)-(5-phospho-beta-D-ribosyl)glycinamide + ADP + phosphate + H(+)</text>
        <dbReference type="Rhea" id="RHEA:17453"/>
        <dbReference type="ChEBI" id="CHEBI:15378"/>
        <dbReference type="ChEBI" id="CHEBI:30616"/>
        <dbReference type="ChEBI" id="CHEBI:43474"/>
        <dbReference type="ChEBI" id="CHEBI:57305"/>
        <dbReference type="ChEBI" id="CHEBI:58681"/>
        <dbReference type="ChEBI" id="CHEBI:143788"/>
        <dbReference type="ChEBI" id="CHEBI:456216"/>
        <dbReference type="EC" id="6.3.4.13"/>
    </reaction>
</comment>
<dbReference type="NCBIfam" id="TIGR00877">
    <property type="entry name" value="purD"/>
    <property type="match status" value="1"/>
</dbReference>
<evidence type="ECO:0000313" key="16">
    <source>
        <dbReference type="Proteomes" id="UP000001302"/>
    </source>
</evidence>
<dbReference type="AlphaFoldDB" id="E0TG40"/>
<dbReference type="PANTHER" id="PTHR43472:SF1">
    <property type="entry name" value="PHOSPHORIBOSYLAMINE--GLYCINE LIGASE, CHLOROPLASTIC"/>
    <property type="match status" value="1"/>
</dbReference>
<dbReference type="PROSITE" id="PS00184">
    <property type="entry name" value="GARS"/>
    <property type="match status" value="1"/>
</dbReference>
<reference evidence="15 16" key="2">
    <citation type="journal article" date="2011" name="J. Bacteriol.">
        <title>Complete genome sequence of strain HTCC2503T of Parvularcula bermudensis, the type species of the order "Parvularculales" in the class Alphaproteobacteria.</title>
        <authorList>
            <person name="Oh H.M."/>
            <person name="Kang I."/>
            <person name="Vergin K.L."/>
            <person name="Kang D."/>
            <person name="Rhee K.H."/>
            <person name="Giovannoni S.J."/>
            <person name="Cho J.C."/>
        </authorList>
    </citation>
    <scope>NUCLEOTIDE SEQUENCE [LARGE SCALE GENOMIC DNA]</scope>
    <source>
        <strain evidence="16">ATCC BAA-594 / HTCC2503 / KCTC 12087</strain>
    </source>
</reference>
<dbReference type="EMBL" id="CP002156">
    <property type="protein sequence ID" value="ADM10611.1"/>
    <property type="molecule type" value="Genomic_DNA"/>
</dbReference>
<dbReference type="InterPro" id="IPR020561">
    <property type="entry name" value="PRibGlycinamid_synth_ATP-grasp"/>
</dbReference>
<dbReference type="InterPro" id="IPR011761">
    <property type="entry name" value="ATP-grasp"/>
</dbReference>
<comment type="cofactor">
    <cofactor evidence="1">
        <name>Mn(2+)</name>
        <dbReference type="ChEBI" id="CHEBI:29035"/>
    </cofactor>
</comment>
<evidence type="ECO:0000256" key="7">
    <source>
        <dbReference type="ARBA" id="ARBA00022755"/>
    </source>
</evidence>